<dbReference type="PROSITE" id="PS00625">
    <property type="entry name" value="RCC1_1"/>
    <property type="match status" value="1"/>
</dbReference>
<dbReference type="InterPro" id="IPR009091">
    <property type="entry name" value="RCC1/BLIP-II"/>
</dbReference>
<evidence type="ECO:0000256" key="4">
    <source>
        <dbReference type="SAM" id="MobiDB-lite"/>
    </source>
</evidence>
<comment type="caution">
    <text evidence="6">The sequence shown here is derived from an EMBL/GenBank/DDBJ whole genome shotgun (WGS) entry which is preliminary data.</text>
</comment>
<dbReference type="InterPro" id="IPR051553">
    <property type="entry name" value="Ran_GTPase-activating"/>
</dbReference>
<protein>
    <recommendedName>
        <fullName evidence="5">RCC1-like domain-containing protein</fullName>
    </recommendedName>
</protein>
<feature type="domain" description="RCC1-like" evidence="5">
    <location>
        <begin position="224"/>
        <end position="644"/>
    </location>
</feature>
<dbReference type="InterPro" id="IPR000408">
    <property type="entry name" value="Reg_chr_condens"/>
</dbReference>
<evidence type="ECO:0000256" key="3">
    <source>
        <dbReference type="PROSITE-ProRule" id="PRU00235"/>
    </source>
</evidence>
<dbReference type="PANTHER" id="PTHR45982">
    <property type="entry name" value="REGULATOR OF CHROMOSOME CONDENSATION"/>
    <property type="match status" value="1"/>
</dbReference>
<organism evidence="6 7">
    <name type="scientific">Claviceps pazoutovae</name>
    <dbReference type="NCBI Taxonomy" id="1649127"/>
    <lineage>
        <taxon>Eukaryota</taxon>
        <taxon>Fungi</taxon>
        <taxon>Dikarya</taxon>
        <taxon>Ascomycota</taxon>
        <taxon>Pezizomycotina</taxon>
        <taxon>Sordariomycetes</taxon>
        <taxon>Hypocreomycetidae</taxon>
        <taxon>Hypocreales</taxon>
        <taxon>Clavicipitaceae</taxon>
        <taxon>Claviceps</taxon>
    </lineage>
</organism>
<dbReference type="InterPro" id="IPR058923">
    <property type="entry name" value="RCC1-like_dom"/>
</dbReference>
<evidence type="ECO:0000259" key="5">
    <source>
        <dbReference type="Pfam" id="PF25390"/>
    </source>
</evidence>
<dbReference type="PRINTS" id="PR00633">
    <property type="entry name" value="RCCNDNSATION"/>
</dbReference>
<feature type="repeat" description="RCC1" evidence="3">
    <location>
        <begin position="474"/>
        <end position="528"/>
    </location>
</feature>
<dbReference type="Pfam" id="PF25390">
    <property type="entry name" value="WD40_RLD"/>
    <property type="match status" value="1"/>
</dbReference>
<feature type="repeat" description="RCC1" evidence="3">
    <location>
        <begin position="284"/>
        <end position="354"/>
    </location>
</feature>
<gene>
    <name evidence="6" type="ORF">E4U60_000584</name>
</gene>
<dbReference type="Gene3D" id="2.130.10.30">
    <property type="entry name" value="Regulator of chromosome condensation 1/beta-lactamase-inhibitor protein II"/>
    <property type="match status" value="1"/>
</dbReference>
<evidence type="ECO:0000313" key="7">
    <source>
        <dbReference type="Proteomes" id="UP000706124"/>
    </source>
</evidence>
<keyword evidence="1" id="KW-0344">Guanine-nucleotide releasing factor</keyword>
<evidence type="ECO:0000313" key="6">
    <source>
        <dbReference type="EMBL" id="KAG5940210.1"/>
    </source>
</evidence>
<feature type="compositionally biased region" description="Basic and acidic residues" evidence="4">
    <location>
        <begin position="170"/>
        <end position="182"/>
    </location>
</feature>
<keyword evidence="2" id="KW-0677">Repeat</keyword>
<dbReference type="PROSITE" id="PS50012">
    <property type="entry name" value="RCC1_3"/>
    <property type="match status" value="6"/>
</dbReference>
<feature type="repeat" description="RCC1" evidence="3">
    <location>
        <begin position="419"/>
        <end position="473"/>
    </location>
</feature>
<dbReference type="AlphaFoldDB" id="A0A9P7MDX2"/>
<dbReference type="Proteomes" id="UP000706124">
    <property type="component" value="Unassembled WGS sequence"/>
</dbReference>
<dbReference type="GO" id="GO:0005737">
    <property type="term" value="C:cytoplasm"/>
    <property type="evidence" value="ECO:0007669"/>
    <property type="project" value="TreeGrafter"/>
</dbReference>
<dbReference type="EMBL" id="SRPO01000118">
    <property type="protein sequence ID" value="KAG5940210.1"/>
    <property type="molecule type" value="Genomic_DNA"/>
</dbReference>
<dbReference type="OrthoDB" id="61110at2759"/>
<evidence type="ECO:0000256" key="1">
    <source>
        <dbReference type="ARBA" id="ARBA00022658"/>
    </source>
</evidence>
<proteinExistence type="predicted"/>
<dbReference type="PANTHER" id="PTHR45982:SF1">
    <property type="entry name" value="REGULATOR OF CHROMOSOME CONDENSATION"/>
    <property type="match status" value="1"/>
</dbReference>
<sequence length="665" mass="71959">MTQESVSLASLIRSSLIPSCTHFPTLEIQDSKDSSKAARTQLSIQMQLASRNPVTNRGLFFQELFGTNQITNQICATVPASLFPMRFRPQLDKTGRNQHPSLTLTTSQENTLVKGTPESNAVVRTVRNMFKSIPLVSSASLAALKLGNATRSWKTEITQLLTPSSRKRKLSEGVETRQHDSLQTEASSVGVKRRKVTASSYRKPRNTPSPAGGPINSAPTQRLDVIVFGSGENGELGLGSIRYDRKNPIVADKPRVNHLLRADEVGVVQVAVGVRHCAALTHDGGVLTWGLNDSRALGRNTTSWEHSKNIDCKHATDLNSLESIPLPVEGLSGLGLKITQVAATDNATFALTDSGSVYGWGTFHDSDGVYGFLRHKTHKTKTPDYDARFQASPVRIEGLRNIKHLSAGMNHVLALTTSGDVYAWGSGQQAQLARRLVQRHQHESLTPRMVDLPKKGIVSIFAGFNHSFALDRQGHVWTWGLNNFGQTGIPANDENLHIGHPTLVPGLEGYSIRYMAPGFHHSLACTEDGQVLAWGRCDASQSGMDPVALSNEKCLFDSRGRPRILLNPTLIPGVAAGTSFVAAGMDNSLAIDEHGTVSCWGYSENFRTGLGSQTTAEMPTELVGKGVVNRGFTYAGCGGEFTIMTRPCVRVGSFGALDVNLSSTS</sequence>
<accession>A0A9P7MDX2</accession>
<dbReference type="SUPFAM" id="SSF50985">
    <property type="entry name" value="RCC1/BLIP-II"/>
    <property type="match status" value="1"/>
</dbReference>
<keyword evidence="7" id="KW-1185">Reference proteome</keyword>
<feature type="repeat" description="RCC1" evidence="3">
    <location>
        <begin position="355"/>
        <end position="418"/>
    </location>
</feature>
<feature type="repeat" description="RCC1" evidence="3">
    <location>
        <begin position="223"/>
        <end position="283"/>
    </location>
</feature>
<reference evidence="6 7" key="1">
    <citation type="journal article" date="2020" name="bioRxiv">
        <title>Whole genome comparisons of ergot fungi reveals the divergence and evolution of species within the genus Claviceps are the result of varying mechanisms driving genome evolution and host range expansion.</title>
        <authorList>
            <person name="Wyka S.A."/>
            <person name="Mondo S.J."/>
            <person name="Liu M."/>
            <person name="Dettman J."/>
            <person name="Nalam V."/>
            <person name="Broders K.D."/>
        </authorList>
    </citation>
    <scope>NUCLEOTIDE SEQUENCE [LARGE SCALE GENOMIC DNA]</scope>
    <source>
        <strain evidence="6 7">CCC 1485</strain>
    </source>
</reference>
<feature type="repeat" description="RCC1" evidence="3">
    <location>
        <begin position="529"/>
        <end position="594"/>
    </location>
</feature>
<feature type="region of interest" description="Disordered" evidence="4">
    <location>
        <begin position="164"/>
        <end position="218"/>
    </location>
</feature>
<name>A0A9P7MDX2_9HYPO</name>
<dbReference type="GO" id="GO:0005085">
    <property type="term" value="F:guanyl-nucleotide exchange factor activity"/>
    <property type="evidence" value="ECO:0007669"/>
    <property type="project" value="TreeGrafter"/>
</dbReference>
<evidence type="ECO:0000256" key="2">
    <source>
        <dbReference type="ARBA" id="ARBA00022737"/>
    </source>
</evidence>